<keyword evidence="2" id="KW-1185">Reference proteome</keyword>
<protein>
    <submittedName>
        <fullName evidence="1">Uncharacterized protein</fullName>
    </submittedName>
</protein>
<sequence length="134" mass="15230">MWTRRLTLADMPQSLGTFKPVGHVMIALPEGEPVRQAAQALLEAGFEAEDILHFDSEEGQVRMREMIEHSSEAAGFGYEITLMRRYQKLSDEGHRWLLVYAPEDEETDQVTAVAKRFGAPMAVKYHRLAVQDLI</sequence>
<evidence type="ECO:0000313" key="2">
    <source>
        <dbReference type="Proteomes" id="UP000193427"/>
    </source>
</evidence>
<dbReference type="EMBL" id="CP015118">
    <property type="protein sequence ID" value="ARN23140.1"/>
    <property type="molecule type" value="Genomic_DNA"/>
</dbReference>
<dbReference type="OrthoDB" id="7064156at2"/>
<evidence type="ECO:0000313" key="1">
    <source>
        <dbReference type="EMBL" id="ARN23140.1"/>
    </source>
</evidence>
<dbReference type="STRING" id="946333.A4W93_26355"/>
<dbReference type="Proteomes" id="UP000193427">
    <property type="component" value="Chromosome"/>
</dbReference>
<organism evidence="1 2">
    <name type="scientific">Piscinibacter gummiphilus</name>
    <dbReference type="NCBI Taxonomy" id="946333"/>
    <lineage>
        <taxon>Bacteria</taxon>
        <taxon>Pseudomonadati</taxon>
        <taxon>Pseudomonadota</taxon>
        <taxon>Betaproteobacteria</taxon>
        <taxon>Burkholderiales</taxon>
        <taxon>Sphaerotilaceae</taxon>
        <taxon>Piscinibacter</taxon>
    </lineage>
</organism>
<accession>A0A1W6LFZ7</accession>
<dbReference type="KEGG" id="rgu:A4W93_26355"/>
<dbReference type="RefSeq" id="WP_085753454.1">
    <property type="nucleotide sequence ID" value="NZ_BSPR01000017.1"/>
</dbReference>
<name>A0A1W6LFZ7_9BURK</name>
<reference evidence="1 2" key="1">
    <citation type="submission" date="2016-04" db="EMBL/GenBank/DDBJ databases">
        <title>Complete genome sequence of natural rubber-degrading, novel Gram-negative bacterium, Rhizobacter gummiphilus strain NS21.</title>
        <authorList>
            <person name="Tabata M."/>
            <person name="Kasai D."/>
            <person name="Fukuda M."/>
        </authorList>
    </citation>
    <scope>NUCLEOTIDE SEQUENCE [LARGE SCALE GENOMIC DNA]</scope>
    <source>
        <strain evidence="1 2">NS21</strain>
    </source>
</reference>
<proteinExistence type="predicted"/>
<gene>
    <name evidence="1" type="ORF">A4W93_26355</name>
</gene>
<dbReference type="AlphaFoldDB" id="A0A1W6LFZ7"/>